<dbReference type="PRINTS" id="PR00133">
    <property type="entry name" value="GLHYDRLASE3"/>
</dbReference>
<keyword evidence="6" id="KW-0136">Cellulose degradation</keyword>
<evidence type="ECO:0000256" key="8">
    <source>
        <dbReference type="ARBA" id="ARBA00023277"/>
    </source>
</evidence>
<dbReference type="SUPFAM" id="SSF51445">
    <property type="entry name" value="(Trans)glycosidases"/>
    <property type="match status" value="1"/>
</dbReference>
<evidence type="ECO:0000259" key="15">
    <source>
        <dbReference type="SMART" id="SM01217"/>
    </source>
</evidence>
<evidence type="ECO:0000256" key="13">
    <source>
        <dbReference type="ARBA" id="ARBA00032594"/>
    </source>
</evidence>
<evidence type="ECO:0000313" key="17">
    <source>
        <dbReference type="Proteomes" id="UP000761534"/>
    </source>
</evidence>
<dbReference type="SUPFAM" id="SSF52279">
    <property type="entry name" value="Beta-D-glucan exohydrolase, C-terminal domain"/>
    <property type="match status" value="1"/>
</dbReference>
<comment type="caution">
    <text evidence="16">The sequence shown here is derived from an EMBL/GenBank/DDBJ whole genome shotgun (WGS) entry which is preliminary data.</text>
</comment>
<evidence type="ECO:0000256" key="14">
    <source>
        <dbReference type="SAM" id="SignalP"/>
    </source>
</evidence>
<dbReference type="Proteomes" id="UP000761534">
    <property type="component" value="Unassembled WGS sequence"/>
</dbReference>
<keyword evidence="9" id="KW-0326">Glycosidase</keyword>
<name>A0A642UP90_9ASCO</name>
<dbReference type="GO" id="GO:0030245">
    <property type="term" value="P:cellulose catabolic process"/>
    <property type="evidence" value="ECO:0007669"/>
    <property type="project" value="UniProtKB-KW"/>
</dbReference>
<comment type="pathway">
    <text evidence="2">Glycan metabolism; cellulose degradation.</text>
</comment>
<evidence type="ECO:0000256" key="10">
    <source>
        <dbReference type="ARBA" id="ARBA00023326"/>
    </source>
</evidence>
<dbReference type="Gene3D" id="2.60.40.10">
    <property type="entry name" value="Immunoglobulins"/>
    <property type="match status" value="1"/>
</dbReference>
<gene>
    <name evidence="16" type="ORF">TRICI_005806</name>
</gene>
<dbReference type="EMBL" id="SWFS01000456">
    <property type="protein sequence ID" value="KAA8902882.1"/>
    <property type="molecule type" value="Genomic_DNA"/>
</dbReference>
<dbReference type="InterPro" id="IPR001764">
    <property type="entry name" value="Glyco_hydro_3_N"/>
</dbReference>
<dbReference type="Pfam" id="PF14310">
    <property type="entry name" value="Fn3-like"/>
    <property type="match status" value="1"/>
</dbReference>
<dbReference type="InterPro" id="IPR050288">
    <property type="entry name" value="Cellulose_deg_GH3"/>
</dbReference>
<reference evidence="16" key="1">
    <citation type="journal article" date="2019" name="G3 (Bethesda)">
        <title>Genome Assemblies of Two Rare Opportunistic Yeast Pathogens: Diutina rugosa (syn. Candida rugosa) and Trichomonascus ciferrii (syn. Candida ciferrii).</title>
        <authorList>
            <person name="Mixao V."/>
            <person name="Saus E."/>
            <person name="Hansen A.P."/>
            <person name="Lass-Florl C."/>
            <person name="Gabaldon T."/>
        </authorList>
    </citation>
    <scope>NUCLEOTIDE SEQUENCE</scope>
    <source>
        <strain evidence="16">CBS 4856</strain>
    </source>
</reference>
<dbReference type="InterPro" id="IPR036962">
    <property type="entry name" value="Glyco_hydro_3_N_sf"/>
</dbReference>
<feature type="chain" id="PRO_5024943244" description="beta-glucosidase" evidence="14">
    <location>
        <begin position="19"/>
        <end position="867"/>
    </location>
</feature>
<dbReference type="InterPro" id="IPR002772">
    <property type="entry name" value="Glyco_hydro_3_C"/>
</dbReference>
<evidence type="ECO:0000256" key="5">
    <source>
        <dbReference type="ARBA" id="ARBA00022801"/>
    </source>
</evidence>
<comment type="similarity">
    <text evidence="3">Belongs to the glycosyl hydrolase 3 family.</text>
</comment>
<keyword evidence="7" id="KW-0325">Glycoprotein</keyword>
<keyword evidence="14" id="KW-0732">Signal</keyword>
<keyword evidence="8" id="KW-0119">Carbohydrate metabolism</keyword>
<keyword evidence="5" id="KW-0378">Hydrolase</keyword>
<dbReference type="AlphaFoldDB" id="A0A642UP90"/>
<dbReference type="PANTHER" id="PTHR42715">
    <property type="entry name" value="BETA-GLUCOSIDASE"/>
    <property type="match status" value="1"/>
</dbReference>
<dbReference type="InterPro" id="IPR013783">
    <property type="entry name" value="Ig-like_fold"/>
</dbReference>
<comment type="catalytic activity">
    <reaction evidence="1">
        <text>Hydrolysis of terminal, non-reducing beta-D-glucosyl residues with release of beta-D-glucose.</text>
        <dbReference type="EC" id="3.2.1.21"/>
    </reaction>
</comment>
<dbReference type="OrthoDB" id="416222at2759"/>
<feature type="signal peptide" evidence="14">
    <location>
        <begin position="1"/>
        <end position="18"/>
    </location>
</feature>
<protein>
    <recommendedName>
        <fullName evidence="4">beta-glucosidase</fullName>
        <ecNumber evidence="4">3.2.1.21</ecNumber>
    </recommendedName>
    <alternativeName>
        <fullName evidence="13">Beta-D-glucoside glucohydrolase</fullName>
    </alternativeName>
    <alternativeName>
        <fullName evidence="11">Cellobiase</fullName>
    </alternativeName>
    <alternativeName>
        <fullName evidence="12">Gentiobiase</fullName>
    </alternativeName>
</protein>
<keyword evidence="17" id="KW-1185">Reference proteome</keyword>
<keyword evidence="10" id="KW-0624">Polysaccharide degradation</keyword>
<evidence type="ECO:0000256" key="2">
    <source>
        <dbReference type="ARBA" id="ARBA00004987"/>
    </source>
</evidence>
<dbReference type="InterPro" id="IPR036881">
    <property type="entry name" value="Glyco_hydro_3_C_sf"/>
</dbReference>
<evidence type="ECO:0000256" key="6">
    <source>
        <dbReference type="ARBA" id="ARBA00023001"/>
    </source>
</evidence>
<dbReference type="VEuPathDB" id="FungiDB:TRICI_005806"/>
<dbReference type="GO" id="GO:0008422">
    <property type="term" value="F:beta-glucosidase activity"/>
    <property type="evidence" value="ECO:0007669"/>
    <property type="project" value="UniProtKB-EC"/>
</dbReference>
<dbReference type="SMART" id="SM01217">
    <property type="entry name" value="Fn3_like"/>
    <property type="match status" value="1"/>
</dbReference>
<evidence type="ECO:0000256" key="4">
    <source>
        <dbReference type="ARBA" id="ARBA00012744"/>
    </source>
</evidence>
<evidence type="ECO:0000313" key="16">
    <source>
        <dbReference type="EMBL" id="KAA8902882.1"/>
    </source>
</evidence>
<dbReference type="InterPro" id="IPR017853">
    <property type="entry name" value="GH"/>
</dbReference>
<accession>A0A642UP90</accession>
<evidence type="ECO:0000256" key="1">
    <source>
        <dbReference type="ARBA" id="ARBA00000448"/>
    </source>
</evidence>
<dbReference type="Gene3D" id="3.20.20.300">
    <property type="entry name" value="Glycoside hydrolase, family 3, N-terminal domain"/>
    <property type="match status" value="1"/>
</dbReference>
<organism evidence="16 17">
    <name type="scientific">Trichomonascus ciferrii</name>
    <dbReference type="NCBI Taxonomy" id="44093"/>
    <lineage>
        <taxon>Eukaryota</taxon>
        <taxon>Fungi</taxon>
        <taxon>Dikarya</taxon>
        <taxon>Ascomycota</taxon>
        <taxon>Saccharomycotina</taxon>
        <taxon>Dipodascomycetes</taxon>
        <taxon>Dipodascales</taxon>
        <taxon>Trichomonascaceae</taxon>
        <taxon>Trichomonascus</taxon>
        <taxon>Trichomonascus ciferrii complex</taxon>
    </lineage>
</organism>
<dbReference type="Pfam" id="PF01915">
    <property type="entry name" value="Glyco_hydro_3_C"/>
    <property type="match status" value="1"/>
</dbReference>
<dbReference type="Gene3D" id="3.40.50.1700">
    <property type="entry name" value="Glycoside hydrolase family 3 C-terminal domain"/>
    <property type="match status" value="1"/>
</dbReference>
<dbReference type="Pfam" id="PF00933">
    <property type="entry name" value="Glyco_hydro_3"/>
    <property type="match status" value="1"/>
</dbReference>
<evidence type="ECO:0000256" key="9">
    <source>
        <dbReference type="ARBA" id="ARBA00023295"/>
    </source>
</evidence>
<dbReference type="InterPro" id="IPR026891">
    <property type="entry name" value="Fn3-like"/>
</dbReference>
<proteinExistence type="inferred from homology"/>
<dbReference type="PANTHER" id="PTHR42715:SF2">
    <property type="entry name" value="BETA-GLUCOSIDASE F-RELATED"/>
    <property type="match status" value="1"/>
</dbReference>
<evidence type="ECO:0000256" key="7">
    <source>
        <dbReference type="ARBA" id="ARBA00023180"/>
    </source>
</evidence>
<evidence type="ECO:0000256" key="3">
    <source>
        <dbReference type="ARBA" id="ARBA00005336"/>
    </source>
</evidence>
<dbReference type="FunFam" id="3.20.20.300:FF:000002">
    <property type="entry name" value="Probable beta-glucosidase"/>
    <property type="match status" value="1"/>
</dbReference>
<feature type="domain" description="Fibronectin type III-like" evidence="15">
    <location>
        <begin position="785"/>
        <end position="856"/>
    </location>
</feature>
<dbReference type="EC" id="3.2.1.21" evidence="4"/>
<sequence>MLSSLLIAIAAFATIVVGSSLDHAWSPPYYPSPLGGRVKSDDKWKESYERARDFVAQLTLLEKVNLTSGIGTEQGRCVGQTGEIPRFNMSGICFQDGPLGVRATDFVTGFPAGITAGSTFNKDLMYKRGAGIGQEFRGKGADVILGPATGPMGTKALGGRIWEAFGSDPYLQGVAGSLTVEGMQDHGVMANAKHFIANEQEHFRRVSEYRKYNFTDLESEISSNVDDRAMHEIYAWPFAEMIHSGVGSIMCSYNKINNSLGCQNSYLLNKIAKDELGFDGFVVSDWYGQKSGVAAVLAGLDVGMPGDDEGVPGFLGANLTTMVMNGTVPEWRLNDMAVRTMAAYYYVGLDKTREKIGGPNFYSWSLNTTDAVYHADPESSPYEVVNEHVDVQTDFSQEIAYKTAVEALVLLKNNNKTLPLNSKSQKIKKLSILGKAAAAAPVGPNCPSTQGCSDGVLAVGWGSGSIEFPFLSIPADEISRRARENHVSVDWNFGTTVSDQFDKTATTSDVNIVFALSDSGEGFQAVEDNLGDRNNASLWHNGDAIIKRAAEKNSNNIVVVTSVGPVNLERWIDHPNITAVLFTTPGGQYTGQAISDVIFGGYNPSGRLPFTIAKKDDDYVPIVKDVPEDGHPQDNFDEGIYIDYRLFDHLNKTPRYEFGYGLSYSNWEFSNIEVSPASDDLSQSLPAPPSLAQPYSIDSNLPEPSECVFPKDFHRVNDLYEYPWVKDQSKLTANGSYPYPEGYSTVQHDTSLPAGGGPGGNPALYKNVYKVKADLTNQGPYKGAYVGQLYLGFPQSDKYPSPPKQLRGFEKVELTPNETTCLEFDLRWKDLAIWDVYSQSWTIQSGCYKVYVGSSSRNLELVSQINI</sequence>
<evidence type="ECO:0000256" key="12">
    <source>
        <dbReference type="ARBA" id="ARBA00032194"/>
    </source>
</evidence>
<evidence type="ECO:0000256" key="11">
    <source>
        <dbReference type="ARBA" id="ARBA00031448"/>
    </source>
</evidence>
<dbReference type="FunFam" id="3.40.50.1700:FF:000003">
    <property type="entry name" value="Probable beta-glucosidase"/>
    <property type="match status" value="1"/>
</dbReference>